<dbReference type="SFLD" id="SFLDF00027">
    <property type="entry name" value="p-type_atpase"/>
    <property type="match status" value="1"/>
</dbReference>
<dbReference type="Proteomes" id="UP000593737">
    <property type="component" value="Chromosome"/>
</dbReference>
<evidence type="ECO:0000259" key="12">
    <source>
        <dbReference type="SMART" id="SM00746"/>
    </source>
</evidence>
<dbReference type="Gene3D" id="3.40.1110.10">
    <property type="entry name" value="Calcium-transporting ATPase, cytoplasmic domain N"/>
    <property type="match status" value="1"/>
</dbReference>
<dbReference type="InterPro" id="IPR001757">
    <property type="entry name" value="P_typ_ATPase"/>
</dbReference>
<feature type="transmembrane region" description="Helical" evidence="11">
    <location>
        <begin position="268"/>
        <end position="287"/>
    </location>
</feature>
<dbReference type="SFLD" id="SFLDS00003">
    <property type="entry name" value="Haloacid_Dehalogenase"/>
    <property type="match status" value="1"/>
</dbReference>
<dbReference type="InterPro" id="IPR011017">
    <property type="entry name" value="TRASH_dom"/>
</dbReference>
<dbReference type="PANTHER" id="PTHR43520">
    <property type="entry name" value="ATP7, ISOFORM B"/>
    <property type="match status" value="1"/>
</dbReference>
<comment type="similarity">
    <text evidence="2 11">Belongs to the cation transport ATPase (P-type) (TC 3.A.3) family. Type IB subfamily.</text>
</comment>
<accession>A0A7S8FBG2</accession>
<dbReference type="SUPFAM" id="SSF47240">
    <property type="entry name" value="Ferritin-like"/>
    <property type="match status" value="1"/>
</dbReference>
<dbReference type="NCBIfam" id="TIGR01511">
    <property type="entry name" value="ATPase-IB1_Cu"/>
    <property type="match status" value="1"/>
</dbReference>
<dbReference type="Pfam" id="PF04945">
    <property type="entry name" value="YHS"/>
    <property type="match status" value="1"/>
</dbReference>
<evidence type="ECO:0000256" key="9">
    <source>
        <dbReference type="ARBA" id="ARBA00022989"/>
    </source>
</evidence>
<dbReference type="GO" id="GO:0016887">
    <property type="term" value="F:ATP hydrolysis activity"/>
    <property type="evidence" value="ECO:0007669"/>
    <property type="project" value="InterPro"/>
</dbReference>
<dbReference type="PROSITE" id="PS00154">
    <property type="entry name" value="ATPASE_E1_E2"/>
    <property type="match status" value="1"/>
</dbReference>
<dbReference type="InterPro" id="IPR059000">
    <property type="entry name" value="ATPase_P-type_domA"/>
</dbReference>
<dbReference type="PANTHER" id="PTHR43520:SF8">
    <property type="entry name" value="P-TYPE CU(+) TRANSPORTER"/>
    <property type="match status" value="1"/>
</dbReference>
<dbReference type="CDD" id="cd02094">
    <property type="entry name" value="P-type_ATPase_Cu-like"/>
    <property type="match status" value="1"/>
</dbReference>
<dbReference type="GO" id="GO:0005507">
    <property type="term" value="F:copper ion binding"/>
    <property type="evidence" value="ECO:0007669"/>
    <property type="project" value="TreeGrafter"/>
</dbReference>
<keyword evidence="7 11" id="KW-0067">ATP-binding</keyword>
<evidence type="ECO:0000256" key="11">
    <source>
        <dbReference type="RuleBase" id="RU362081"/>
    </source>
</evidence>
<feature type="domain" description="TRASH" evidence="12">
    <location>
        <begin position="21"/>
        <end position="59"/>
    </location>
</feature>
<dbReference type="InterPro" id="IPR023214">
    <property type="entry name" value="HAD_sf"/>
</dbReference>
<dbReference type="SUPFAM" id="SSF56784">
    <property type="entry name" value="HAD-like"/>
    <property type="match status" value="1"/>
</dbReference>
<dbReference type="NCBIfam" id="TIGR01525">
    <property type="entry name" value="ATPase-IB_hvy"/>
    <property type="match status" value="1"/>
</dbReference>
<evidence type="ECO:0000256" key="10">
    <source>
        <dbReference type="ARBA" id="ARBA00023136"/>
    </source>
</evidence>
<dbReference type="InterPro" id="IPR044492">
    <property type="entry name" value="P_typ_ATPase_HD_dom"/>
</dbReference>
<dbReference type="NCBIfam" id="TIGR01494">
    <property type="entry name" value="ATPase_P-type"/>
    <property type="match status" value="1"/>
</dbReference>
<dbReference type="SMART" id="SM00746">
    <property type="entry name" value="TRASH"/>
    <property type="match status" value="1"/>
</dbReference>
<dbReference type="Pfam" id="PF19335">
    <property type="entry name" value="HMBD"/>
    <property type="match status" value="2"/>
</dbReference>
<keyword evidence="4 11" id="KW-0812">Transmembrane</keyword>
<dbReference type="SFLD" id="SFLDG00002">
    <property type="entry name" value="C1.7:_P-type_atpase_like"/>
    <property type="match status" value="1"/>
</dbReference>
<feature type="transmembrane region" description="Helical" evidence="11">
    <location>
        <begin position="450"/>
        <end position="473"/>
    </location>
</feature>
<dbReference type="Gene3D" id="3.40.50.1000">
    <property type="entry name" value="HAD superfamily/HAD-like"/>
    <property type="match status" value="1"/>
</dbReference>
<name>A0A7S8FBG2_9BACT</name>
<dbReference type="Pfam" id="PF00702">
    <property type="entry name" value="Hydrolase"/>
    <property type="match status" value="1"/>
</dbReference>
<keyword evidence="10 11" id="KW-0472">Membrane</keyword>
<feature type="transmembrane region" description="Helical" evidence="11">
    <location>
        <begin position="422"/>
        <end position="444"/>
    </location>
</feature>
<gene>
    <name evidence="13" type="ORF">Nkreftii_000498</name>
</gene>
<evidence type="ECO:0000256" key="6">
    <source>
        <dbReference type="ARBA" id="ARBA00022741"/>
    </source>
</evidence>
<dbReference type="AlphaFoldDB" id="A0A7S8FBG2"/>
<dbReference type="GO" id="GO:0060003">
    <property type="term" value="P:copper ion export"/>
    <property type="evidence" value="ECO:0007669"/>
    <property type="project" value="UniProtKB-ARBA"/>
</dbReference>
<protein>
    <submittedName>
        <fullName evidence="13">Copper-transporting P-type ATPase</fullName>
    </submittedName>
</protein>
<organism evidence="13 14">
    <name type="scientific">Candidatus Nitrospira kreftii</name>
    <dbReference type="NCBI Taxonomy" id="2652173"/>
    <lineage>
        <taxon>Bacteria</taxon>
        <taxon>Pseudomonadati</taxon>
        <taxon>Nitrospirota</taxon>
        <taxon>Nitrospiria</taxon>
        <taxon>Nitrospirales</taxon>
        <taxon>Nitrospiraceae</taxon>
        <taxon>Nitrospira</taxon>
    </lineage>
</organism>
<dbReference type="InterPro" id="IPR045800">
    <property type="entry name" value="HMBD"/>
</dbReference>
<dbReference type="GO" id="GO:0043682">
    <property type="term" value="F:P-type divalent copper transporter activity"/>
    <property type="evidence" value="ECO:0007669"/>
    <property type="project" value="TreeGrafter"/>
</dbReference>
<dbReference type="Gene3D" id="1.10.620.20">
    <property type="entry name" value="Ribonucleotide Reductase, subunit A"/>
    <property type="match status" value="1"/>
</dbReference>
<keyword evidence="3 11" id="KW-1003">Cell membrane</keyword>
<comment type="subcellular location">
    <subcellularLocation>
        <location evidence="1">Cell membrane</location>
        <topology evidence="1">Multi-pass membrane protein</topology>
    </subcellularLocation>
</comment>
<dbReference type="InterPro" id="IPR018303">
    <property type="entry name" value="ATPase_P-typ_P_site"/>
</dbReference>
<sequence length="820" mass="87458">MARGTTVLPTLELAGDGLAIDPVCGMSVNPRDAAAKAEYHGQTYYFCNPSCHKRFVSDPARYLSGSKREPHGHPAQHGEDVDYTCPMDPEVRQKGPGTCPKCGMALEPAEVTAPATRTEYTCPMHPEIVQSKPGNCPICGMALEPRTVTGAEVNPELVDMARRFWHSVILGSPILALMISEMLPGRPLQQLGSGRTLIWLQFALATPVVLWAGWPLFQRAWASIVNRHLNMFTLIGLGTGAAYLYSVAVTLVPWLFPDSFRDHSGELAVYFEPAVAIVALVLLGQVLELRARSRTSSALKSLLSLAPRSARVVRADGREEDVPLDQVQVGDHLRVRPGEKIPVDGVVLEGGSSVDESMVTGEPIPMEKHAGQTVVGATVNGTGSFVMQAQRVGRETLLSQIVRMVSEAQRTRAPIQRLADLVAAYFVPIVIFVAVATFVVWALYGPEPRMAYALLNAVAVLIIACPCALGLATPMSVMVGTGRGATAGVLIRNAEALETLAKVNVLVVDKTGTLTEGKPRLMTVAPAPGYTDAELLRLAAGVEQSSEHPLAAAIVHGARDRDIVPPKAQDFRSVTGKGVTGTVDGRSVTVGTVSFLNDISVETKHLLEQAEPISSQRQTVMFVAIDGTPAGLLGVADPIKPSTPEAIDLLHREGLRIVMLTGDSRTTAEAVATQLHIDEVQAEVLPAQKTAVIKRLQAEGYVVAMAGDGINDAPALAQAHVGIAMGTGTDVAMESAGVTLIKGDLRAITRARRLSRGTMRNIRQNLFFAFVYNMLGVPIAAGVLYPFVGILLSPMIASAAMTFSSVSVIGNALRLRNLQL</sequence>
<evidence type="ECO:0000256" key="7">
    <source>
        <dbReference type="ARBA" id="ARBA00022840"/>
    </source>
</evidence>
<dbReference type="GO" id="GO:0016491">
    <property type="term" value="F:oxidoreductase activity"/>
    <property type="evidence" value="ECO:0007669"/>
    <property type="project" value="InterPro"/>
</dbReference>
<dbReference type="InterPro" id="IPR023299">
    <property type="entry name" value="ATPase_P-typ_cyto_dom_N"/>
</dbReference>
<keyword evidence="6 11" id="KW-0547">Nucleotide-binding</keyword>
<dbReference type="InterPro" id="IPR008250">
    <property type="entry name" value="ATPase_P-typ_transduc_dom_A_sf"/>
</dbReference>
<evidence type="ECO:0000256" key="2">
    <source>
        <dbReference type="ARBA" id="ARBA00006024"/>
    </source>
</evidence>
<reference evidence="13 14" key="1">
    <citation type="journal article" date="2020" name="ISME J.">
        <title>Enrichment and physiological characterization of a novel comammox Nitrospira indicates ammonium inhibition of complete nitrification.</title>
        <authorList>
            <person name="Sakoula D."/>
            <person name="Koch H."/>
            <person name="Frank J."/>
            <person name="Jetten M.S.M."/>
            <person name="van Kessel M.A.H.J."/>
            <person name="Lucker S."/>
        </authorList>
    </citation>
    <scope>NUCLEOTIDE SEQUENCE [LARGE SCALE GENOMIC DNA]</scope>
    <source>
        <strain evidence="13">Comreactor17</strain>
    </source>
</reference>
<keyword evidence="8" id="KW-1278">Translocase</keyword>
<keyword evidence="5 11" id="KW-0479">Metal-binding</keyword>
<dbReference type="InterPro" id="IPR027256">
    <property type="entry name" value="P-typ_ATPase_IB"/>
</dbReference>
<dbReference type="Pfam" id="PF00122">
    <property type="entry name" value="E1-E2_ATPase"/>
    <property type="match status" value="1"/>
</dbReference>
<dbReference type="GO" id="GO:0005886">
    <property type="term" value="C:plasma membrane"/>
    <property type="evidence" value="ECO:0007669"/>
    <property type="project" value="UniProtKB-SubCell"/>
</dbReference>
<dbReference type="InterPro" id="IPR009078">
    <property type="entry name" value="Ferritin-like_SF"/>
</dbReference>
<proteinExistence type="inferred from homology"/>
<dbReference type="PRINTS" id="PR00943">
    <property type="entry name" value="CUATPASE"/>
</dbReference>
<dbReference type="InterPro" id="IPR007029">
    <property type="entry name" value="YHS_dom"/>
</dbReference>
<dbReference type="InterPro" id="IPR036412">
    <property type="entry name" value="HAD-like_sf"/>
</dbReference>
<evidence type="ECO:0000256" key="3">
    <source>
        <dbReference type="ARBA" id="ARBA00022475"/>
    </source>
</evidence>
<dbReference type="SUPFAM" id="SSF81653">
    <property type="entry name" value="Calcium ATPase, transduction domain A"/>
    <property type="match status" value="1"/>
</dbReference>
<evidence type="ECO:0000256" key="4">
    <source>
        <dbReference type="ARBA" id="ARBA00022692"/>
    </source>
</evidence>
<evidence type="ECO:0000256" key="1">
    <source>
        <dbReference type="ARBA" id="ARBA00004651"/>
    </source>
</evidence>
<feature type="transmembrane region" description="Helical" evidence="11">
    <location>
        <begin position="791"/>
        <end position="813"/>
    </location>
</feature>
<evidence type="ECO:0000256" key="5">
    <source>
        <dbReference type="ARBA" id="ARBA00022723"/>
    </source>
</evidence>
<dbReference type="KEGG" id="nkf:Nkreftii_000498"/>
<dbReference type="EMBL" id="CP047423">
    <property type="protein sequence ID" value="QPD02724.1"/>
    <property type="molecule type" value="Genomic_DNA"/>
</dbReference>
<feature type="transmembrane region" description="Helical" evidence="11">
    <location>
        <begin position="164"/>
        <end position="184"/>
    </location>
</feature>
<feature type="transmembrane region" description="Helical" evidence="11">
    <location>
        <begin position="766"/>
        <end position="785"/>
    </location>
</feature>
<dbReference type="GO" id="GO:0055070">
    <property type="term" value="P:copper ion homeostasis"/>
    <property type="evidence" value="ECO:0007669"/>
    <property type="project" value="TreeGrafter"/>
</dbReference>
<dbReference type="FunFam" id="2.70.150.10:FF:000020">
    <property type="entry name" value="Copper-exporting P-type ATPase A"/>
    <property type="match status" value="1"/>
</dbReference>
<keyword evidence="9 11" id="KW-1133">Transmembrane helix</keyword>
<dbReference type="Gene3D" id="2.70.150.10">
    <property type="entry name" value="Calcium-transporting ATPase, cytoplasmic transduction domain A"/>
    <property type="match status" value="1"/>
</dbReference>
<evidence type="ECO:0000313" key="13">
    <source>
        <dbReference type="EMBL" id="QPD02724.1"/>
    </source>
</evidence>
<dbReference type="GO" id="GO:0005524">
    <property type="term" value="F:ATP binding"/>
    <property type="evidence" value="ECO:0007669"/>
    <property type="project" value="UniProtKB-UniRule"/>
</dbReference>
<dbReference type="PRINTS" id="PR00119">
    <property type="entry name" value="CATATPASE"/>
</dbReference>
<evidence type="ECO:0000256" key="8">
    <source>
        <dbReference type="ARBA" id="ARBA00022967"/>
    </source>
</evidence>
<evidence type="ECO:0000313" key="14">
    <source>
        <dbReference type="Proteomes" id="UP000593737"/>
    </source>
</evidence>
<feature type="transmembrane region" description="Helical" evidence="11">
    <location>
        <begin position="196"/>
        <end position="217"/>
    </location>
</feature>
<dbReference type="InterPro" id="IPR012348">
    <property type="entry name" value="RNR-like"/>
</dbReference>
<dbReference type="SUPFAM" id="SSF81665">
    <property type="entry name" value="Calcium ATPase, transmembrane domain M"/>
    <property type="match status" value="1"/>
</dbReference>
<feature type="transmembrane region" description="Helical" evidence="11">
    <location>
        <begin position="229"/>
        <end position="256"/>
    </location>
</feature>
<dbReference type="InterPro" id="IPR023298">
    <property type="entry name" value="ATPase_P-typ_TM_dom_sf"/>
</dbReference>